<evidence type="ECO:0000313" key="2">
    <source>
        <dbReference type="Proteomes" id="UP000030140"/>
    </source>
</evidence>
<dbReference type="PATRIC" id="fig|1300343.5.peg.2100"/>
<evidence type="ECO:0008006" key="3">
    <source>
        <dbReference type="Google" id="ProtNLM"/>
    </source>
</evidence>
<keyword evidence="2" id="KW-1185">Reference proteome</keyword>
<gene>
    <name evidence="1" type="ORF">NV36_02230</name>
</gene>
<comment type="caution">
    <text evidence="1">The sequence shown here is derived from an EMBL/GenBank/DDBJ whole genome shotgun (WGS) entry which is preliminary data.</text>
</comment>
<accession>A0A0A2GR40</accession>
<dbReference type="Proteomes" id="UP000030140">
    <property type="component" value="Unassembled WGS sequence"/>
</dbReference>
<protein>
    <recommendedName>
        <fullName evidence="3">STAS/SEC14 domain-containing protein</fullName>
    </recommendedName>
</protein>
<organism evidence="1 2">
    <name type="scientific">Dokdonia donghaensis DSW-1</name>
    <dbReference type="NCBI Taxonomy" id="1300343"/>
    <lineage>
        <taxon>Bacteria</taxon>
        <taxon>Pseudomonadati</taxon>
        <taxon>Bacteroidota</taxon>
        <taxon>Flavobacteriia</taxon>
        <taxon>Flavobacteriales</taxon>
        <taxon>Flavobacteriaceae</taxon>
        <taxon>Dokdonia</taxon>
    </lineage>
</organism>
<evidence type="ECO:0000313" key="1">
    <source>
        <dbReference type="EMBL" id="KGO05774.1"/>
    </source>
</evidence>
<name>A0A0A2GR40_9FLAO</name>
<proteinExistence type="predicted"/>
<dbReference type="KEGG" id="ddo:I597_2086"/>
<dbReference type="OrthoDB" id="1144359at2"/>
<dbReference type="RefSeq" id="WP_035324808.1">
    <property type="nucleotide sequence ID" value="NZ_CP015125.1"/>
</dbReference>
<dbReference type="EMBL" id="JSAQ01000001">
    <property type="protein sequence ID" value="KGO05774.1"/>
    <property type="molecule type" value="Genomic_DNA"/>
</dbReference>
<sequence>MKNLQLGIQLEFSFGKVTVHDDYIYVIMNEGVTVQPSFNDVLIAIAESYFPEKDFIYITHRIYSYAIDPTIYLKTSQIENLKGFIVVSPNKDFKEAHNIEKLFFCKPFKVYHTMEEALIQKDTMLYK</sequence>
<dbReference type="AlphaFoldDB" id="A0A0A2GR40"/>
<reference evidence="1 2" key="1">
    <citation type="submission" date="2014-10" db="EMBL/GenBank/DDBJ databases">
        <title>Draft genome sequence of the proteorhodopsin-containing marine bacterium Dokdonia donghaensis.</title>
        <authorList>
            <person name="Gomez-Consarnau L."/>
            <person name="Gonzalez J.M."/>
            <person name="Riedel T."/>
            <person name="Jaenicke S."/>
            <person name="Wagner-Doebler I."/>
            <person name="Fuhrman J.A."/>
        </authorList>
    </citation>
    <scope>NUCLEOTIDE SEQUENCE [LARGE SCALE GENOMIC DNA]</scope>
    <source>
        <strain evidence="1 2">DSW-1</strain>
    </source>
</reference>